<name>A0A508WW69_9HYPH</name>
<sequence>MIKMPPIAFTGIERKAGCLGDVLRSHEASDDMEIKRSVHGIQAPRRSPQHKYGRP</sequence>
<evidence type="ECO:0000313" key="2">
    <source>
        <dbReference type="EMBL" id="VTZ61677.1"/>
    </source>
</evidence>
<proteinExistence type="predicted"/>
<accession>A0A508WW69</accession>
<reference evidence="2" key="1">
    <citation type="submission" date="2019-06" db="EMBL/GenBank/DDBJ databases">
        <authorList>
            <person name="Le Quere A."/>
            <person name="Colella S."/>
        </authorList>
    </citation>
    <scope>NUCLEOTIDE SEQUENCE</scope>
    <source>
        <strain evidence="2">EmedicaeMD41</strain>
    </source>
</reference>
<feature type="region of interest" description="Disordered" evidence="1">
    <location>
        <begin position="28"/>
        <end position="55"/>
    </location>
</feature>
<protein>
    <submittedName>
        <fullName evidence="2">Uncharacterized protein</fullName>
    </submittedName>
</protein>
<dbReference type="AlphaFoldDB" id="A0A508WW69"/>
<dbReference type="EMBL" id="CABFNB010000096">
    <property type="protein sequence ID" value="VTZ61677.1"/>
    <property type="molecule type" value="Genomic_DNA"/>
</dbReference>
<gene>
    <name evidence="2" type="ORF">EMEDMD4_300043</name>
</gene>
<evidence type="ECO:0000256" key="1">
    <source>
        <dbReference type="SAM" id="MobiDB-lite"/>
    </source>
</evidence>
<organism evidence="2">
    <name type="scientific">Sinorhizobium medicae</name>
    <dbReference type="NCBI Taxonomy" id="110321"/>
    <lineage>
        <taxon>Bacteria</taxon>
        <taxon>Pseudomonadati</taxon>
        <taxon>Pseudomonadota</taxon>
        <taxon>Alphaproteobacteria</taxon>
        <taxon>Hyphomicrobiales</taxon>
        <taxon>Rhizobiaceae</taxon>
        <taxon>Sinorhizobium/Ensifer group</taxon>
        <taxon>Sinorhizobium</taxon>
    </lineage>
</organism>
<dbReference type="Proteomes" id="UP000507954">
    <property type="component" value="Unassembled WGS sequence"/>
</dbReference>